<organism evidence="1">
    <name type="scientific">Siphoviridae sp. ctZHD14</name>
    <dbReference type="NCBI Taxonomy" id="2827891"/>
    <lineage>
        <taxon>Viruses</taxon>
        <taxon>Duplodnaviria</taxon>
        <taxon>Heunggongvirae</taxon>
        <taxon>Uroviricota</taxon>
        <taxon>Caudoviricetes</taxon>
    </lineage>
</organism>
<dbReference type="EMBL" id="BK032687">
    <property type="protein sequence ID" value="DAF55242.1"/>
    <property type="molecule type" value="Genomic_DNA"/>
</dbReference>
<accession>A0A8S5SXH1</accession>
<sequence length="61" mass="7117">MLVYLSLSFYLVYLYPIASTGLCQLKEKIIFFTFSLDYSLSMLIIKDAENKTTIQREETPL</sequence>
<evidence type="ECO:0000313" key="1">
    <source>
        <dbReference type="EMBL" id="DAF55242.1"/>
    </source>
</evidence>
<name>A0A8S5SXH1_9CAUD</name>
<reference evidence="1" key="1">
    <citation type="journal article" date="2021" name="Proc. Natl. Acad. Sci. U.S.A.">
        <title>A Catalog of Tens of Thousands of Viruses from Human Metagenomes Reveals Hidden Associations with Chronic Diseases.</title>
        <authorList>
            <person name="Tisza M.J."/>
            <person name="Buck C.B."/>
        </authorList>
    </citation>
    <scope>NUCLEOTIDE SEQUENCE</scope>
    <source>
        <strain evidence="1">CtZHD14</strain>
    </source>
</reference>
<proteinExistence type="predicted"/>
<protein>
    <submittedName>
        <fullName evidence="1">Uncharacterized protein</fullName>
    </submittedName>
</protein>